<keyword evidence="12" id="KW-0865">Zymogen</keyword>
<gene>
    <name evidence="20" type="ORF">OOU_Y34scaffold00498g9</name>
</gene>
<evidence type="ECO:0000256" key="18">
    <source>
        <dbReference type="SAM" id="Phobius"/>
    </source>
</evidence>
<evidence type="ECO:0000256" key="3">
    <source>
        <dbReference type="ARBA" id="ARBA00008466"/>
    </source>
</evidence>
<evidence type="ECO:0000256" key="15">
    <source>
        <dbReference type="ARBA" id="ARBA00023270"/>
    </source>
</evidence>
<dbReference type="InterPro" id="IPR001138">
    <property type="entry name" value="Zn2Cys6_DnaBD"/>
</dbReference>
<comment type="cofactor">
    <cofactor evidence="1">
        <name>pyruvate</name>
        <dbReference type="ChEBI" id="CHEBI:15361"/>
    </cofactor>
</comment>
<evidence type="ECO:0000256" key="7">
    <source>
        <dbReference type="ARBA" id="ARBA00022793"/>
    </source>
</evidence>
<evidence type="ECO:0000256" key="6">
    <source>
        <dbReference type="ARBA" id="ARBA00022723"/>
    </source>
</evidence>
<dbReference type="InterPro" id="IPR007219">
    <property type="entry name" value="XnlR_reg_dom"/>
</dbReference>
<dbReference type="Gene3D" id="3.60.90.10">
    <property type="entry name" value="S-adenosylmethionine decarboxylase"/>
    <property type="match status" value="1"/>
</dbReference>
<accession>A0AA97PLW9</accession>
<dbReference type="GO" id="GO:0008295">
    <property type="term" value="P:spermidine biosynthetic process"/>
    <property type="evidence" value="ECO:0007669"/>
    <property type="project" value="UniProtKB-KW"/>
</dbReference>
<keyword evidence="16" id="KW-0670">Pyruvate</keyword>
<dbReference type="Pfam" id="PF00172">
    <property type="entry name" value="Zn_clus"/>
    <property type="match status" value="2"/>
</dbReference>
<evidence type="ECO:0000256" key="16">
    <source>
        <dbReference type="ARBA" id="ARBA00023317"/>
    </source>
</evidence>
<feature type="domain" description="Zn(2)-C6 fungal-type" evidence="19">
    <location>
        <begin position="1072"/>
        <end position="1102"/>
    </location>
</feature>
<dbReference type="GO" id="GO:0000981">
    <property type="term" value="F:DNA-binding transcription factor activity, RNA polymerase II-specific"/>
    <property type="evidence" value="ECO:0007669"/>
    <property type="project" value="InterPro"/>
</dbReference>
<keyword evidence="18" id="KW-0812">Transmembrane</keyword>
<dbReference type="GO" id="GO:0006597">
    <property type="term" value="P:spermine biosynthetic process"/>
    <property type="evidence" value="ECO:0007669"/>
    <property type="project" value="InterPro"/>
</dbReference>
<keyword evidence="9" id="KW-0068">Autocatalytic cleavage</keyword>
<dbReference type="PANTHER" id="PTHR11570">
    <property type="entry name" value="S-ADENOSYLMETHIONINE DECARBOXYLASE"/>
    <property type="match status" value="1"/>
</dbReference>
<dbReference type="GO" id="GO:0004014">
    <property type="term" value="F:adenosylmethionine decarboxylase activity"/>
    <property type="evidence" value="ECO:0007669"/>
    <property type="project" value="UniProtKB-EC"/>
</dbReference>
<dbReference type="InterPro" id="IPR001985">
    <property type="entry name" value="S-AdoMet_decarboxylase_euk"/>
</dbReference>
<reference evidence="20" key="1">
    <citation type="journal article" date="2012" name="PLoS Genet.">
        <title>Comparative analysis of the genomes of two field isolates of the rice blast fungus Magnaporthe oryzae.</title>
        <authorList>
            <person name="Xue M."/>
            <person name="Yang J."/>
            <person name="Li Z."/>
            <person name="Hu S."/>
            <person name="Yao N."/>
            <person name="Dean R.A."/>
            <person name="Zhao W."/>
            <person name="Shen M."/>
            <person name="Zhang H."/>
            <person name="Li C."/>
            <person name="Liu L."/>
            <person name="Cao L."/>
            <person name="Xu X."/>
            <person name="Xing Y."/>
            <person name="Hsiang T."/>
            <person name="Zhang Z."/>
            <person name="Xu J.R."/>
            <person name="Peng Y.L."/>
        </authorList>
    </citation>
    <scope>NUCLEOTIDE SEQUENCE</scope>
    <source>
        <strain evidence="20">Y34</strain>
    </source>
</reference>
<evidence type="ECO:0000256" key="13">
    <source>
        <dbReference type="ARBA" id="ARBA00023239"/>
    </source>
</evidence>
<dbReference type="GO" id="GO:0003677">
    <property type="term" value="F:DNA binding"/>
    <property type="evidence" value="ECO:0007669"/>
    <property type="project" value="InterPro"/>
</dbReference>
<dbReference type="PROSITE" id="PS00136">
    <property type="entry name" value="SUBTILASE_ASP"/>
    <property type="match status" value="1"/>
</dbReference>
<dbReference type="CDD" id="cd12148">
    <property type="entry name" value="fungal_TF_MHR"/>
    <property type="match status" value="1"/>
</dbReference>
<keyword evidence="18" id="KW-0472">Membrane</keyword>
<dbReference type="Pfam" id="PF01536">
    <property type="entry name" value="SAM_decarbox"/>
    <property type="match status" value="1"/>
</dbReference>
<dbReference type="InterPro" id="IPR018166">
    <property type="entry name" value="S-AdoMet_deCO2ase_CS"/>
</dbReference>
<evidence type="ECO:0000256" key="8">
    <source>
        <dbReference type="ARBA" id="ARBA00022801"/>
    </source>
</evidence>
<evidence type="ECO:0000256" key="11">
    <source>
        <dbReference type="ARBA" id="ARBA00023115"/>
    </source>
</evidence>
<protein>
    <recommendedName>
        <fullName evidence="4">adenosylmethionine decarboxylase</fullName>
        <ecNumber evidence="4">4.1.1.50</ecNumber>
    </recommendedName>
</protein>
<feature type="transmembrane region" description="Helical" evidence="18">
    <location>
        <begin position="601"/>
        <end position="622"/>
    </location>
</feature>
<evidence type="ECO:0000256" key="12">
    <source>
        <dbReference type="ARBA" id="ARBA00023145"/>
    </source>
</evidence>
<comment type="pathway">
    <text evidence="2">Amine and polyamine biosynthesis; S-adenosylmethioninamine biosynthesis; S-adenosylmethioninamine from S-adenosyl-L-methionine: step 1/1.</text>
</comment>
<evidence type="ECO:0000256" key="5">
    <source>
        <dbReference type="ARBA" id="ARBA00022691"/>
    </source>
</evidence>
<keyword evidence="14" id="KW-0539">Nucleus</keyword>
<feature type="transmembrane region" description="Helical" evidence="18">
    <location>
        <begin position="565"/>
        <end position="589"/>
    </location>
</feature>
<keyword evidence="7" id="KW-0210">Decarboxylase</keyword>
<evidence type="ECO:0000256" key="14">
    <source>
        <dbReference type="ARBA" id="ARBA00023242"/>
    </source>
</evidence>
<feature type="region of interest" description="Disordered" evidence="17">
    <location>
        <begin position="697"/>
        <end position="717"/>
    </location>
</feature>
<dbReference type="EC" id="4.1.1.50" evidence="4"/>
<feature type="compositionally biased region" description="Polar residues" evidence="17">
    <location>
        <begin position="1582"/>
        <end position="1597"/>
    </location>
</feature>
<keyword evidence="15" id="KW-0704">Schiff base</keyword>
<evidence type="ECO:0000259" key="19">
    <source>
        <dbReference type="PROSITE" id="PS50048"/>
    </source>
</evidence>
<evidence type="ECO:0000256" key="2">
    <source>
        <dbReference type="ARBA" id="ARBA00004911"/>
    </source>
</evidence>
<dbReference type="SUPFAM" id="SSF57701">
    <property type="entry name" value="Zn2/Cys6 DNA-binding domain"/>
    <property type="match status" value="2"/>
</dbReference>
<dbReference type="PROSITE" id="PS01336">
    <property type="entry name" value="ADOMETDC"/>
    <property type="match status" value="1"/>
</dbReference>
<feature type="region of interest" description="Disordered" evidence="17">
    <location>
        <begin position="1582"/>
        <end position="1616"/>
    </location>
</feature>
<dbReference type="GO" id="GO:0008270">
    <property type="term" value="F:zinc ion binding"/>
    <property type="evidence" value="ECO:0007669"/>
    <property type="project" value="InterPro"/>
</dbReference>
<feature type="region of interest" description="Disordered" evidence="17">
    <location>
        <begin position="867"/>
        <end position="898"/>
    </location>
</feature>
<dbReference type="EMBL" id="JH793976">
    <property type="protein sequence ID" value="ELQ39427.1"/>
    <property type="molecule type" value="Genomic_DNA"/>
</dbReference>
<feature type="compositionally biased region" description="Polar residues" evidence="17">
    <location>
        <begin position="778"/>
        <end position="795"/>
    </location>
</feature>
<evidence type="ECO:0000313" key="20">
    <source>
        <dbReference type="EMBL" id="ELQ39427.1"/>
    </source>
</evidence>
<keyword evidence="6" id="KW-0479">Metal-binding</keyword>
<dbReference type="Proteomes" id="UP000011086">
    <property type="component" value="Unassembled WGS sequence"/>
</dbReference>
<dbReference type="Pfam" id="PF04082">
    <property type="entry name" value="Fungal_trans"/>
    <property type="match status" value="1"/>
</dbReference>
<evidence type="ECO:0000256" key="10">
    <source>
        <dbReference type="ARBA" id="ARBA00023066"/>
    </source>
</evidence>
<dbReference type="GO" id="GO:0016787">
    <property type="term" value="F:hydrolase activity"/>
    <property type="evidence" value="ECO:0007669"/>
    <property type="project" value="UniProtKB-KW"/>
</dbReference>
<dbReference type="GO" id="GO:0006351">
    <property type="term" value="P:DNA-templated transcription"/>
    <property type="evidence" value="ECO:0007669"/>
    <property type="project" value="InterPro"/>
</dbReference>
<dbReference type="SMART" id="SM00066">
    <property type="entry name" value="GAL4"/>
    <property type="match status" value="2"/>
</dbReference>
<dbReference type="PANTHER" id="PTHR11570:SF0">
    <property type="entry name" value="S-ADENOSYLMETHIONINE DECARBOXYLASE PROENZYME"/>
    <property type="match status" value="1"/>
</dbReference>
<feature type="compositionally biased region" description="Basic and acidic residues" evidence="17">
    <location>
        <begin position="803"/>
        <end position="817"/>
    </location>
</feature>
<dbReference type="SUPFAM" id="SSF56276">
    <property type="entry name" value="S-adenosylmethionine decarboxylase"/>
    <property type="match status" value="1"/>
</dbReference>
<keyword evidence="11" id="KW-0620">Polyamine biosynthesis</keyword>
<keyword evidence="5" id="KW-0949">S-adenosyl-L-methionine</keyword>
<dbReference type="InterPro" id="IPR023827">
    <property type="entry name" value="Peptidase_S8_Asp-AS"/>
</dbReference>
<organism evidence="20">
    <name type="scientific">Pyricularia oryzae (strain Y34)</name>
    <name type="common">Rice blast fungus</name>
    <name type="synonym">Magnaporthe oryzae</name>
    <dbReference type="NCBI Taxonomy" id="1143189"/>
    <lineage>
        <taxon>Eukaryota</taxon>
        <taxon>Fungi</taxon>
        <taxon>Dikarya</taxon>
        <taxon>Ascomycota</taxon>
        <taxon>Pezizomycotina</taxon>
        <taxon>Sordariomycetes</taxon>
        <taxon>Sordariomycetidae</taxon>
        <taxon>Magnaporthales</taxon>
        <taxon>Pyriculariaceae</taxon>
        <taxon>Pyricularia</taxon>
    </lineage>
</organism>
<evidence type="ECO:0000256" key="4">
    <source>
        <dbReference type="ARBA" id="ARBA00012357"/>
    </source>
</evidence>
<dbReference type="PROSITE" id="PS00463">
    <property type="entry name" value="ZN2_CY6_FUNGAL_1"/>
    <property type="match status" value="1"/>
</dbReference>
<evidence type="ECO:0000256" key="17">
    <source>
        <dbReference type="SAM" id="MobiDB-lite"/>
    </source>
</evidence>
<dbReference type="InterPro" id="IPR048283">
    <property type="entry name" value="AdoMetDC-like"/>
</dbReference>
<keyword evidence="18" id="KW-1133">Transmembrane helix</keyword>
<dbReference type="NCBIfam" id="TIGR00535">
    <property type="entry name" value="SAM_DCase"/>
    <property type="match status" value="1"/>
</dbReference>
<dbReference type="Gene3D" id="4.10.240.10">
    <property type="entry name" value="Zn(2)-C6 fungal-type DNA-binding domain"/>
    <property type="match status" value="2"/>
</dbReference>
<dbReference type="CDD" id="cd00067">
    <property type="entry name" value="GAL4"/>
    <property type="match status" value="2"/>
</dbReference>
<dbReference type="GO" id="GO:0005829">
    <property type="term" value="C:cytosol"/>
    <property type="evidence" value="ECO:0007669"/>
    <property type="project" value="TreeGrafter"/>
</dbReference>
<evidence type="ECO:0000256" key="1">
    <source>
        <dbReference type="ARBA" id="ARBA00001928"/>
    </source>
</evidence>
<dbReference type="PROSITE" id="PS50048">
    <property type="entry name" value="ZN2_CY6_FUNGAL_2"/>
    <property type="match status" value="2"/>
</dbReference>
<feature type="region of interest" description="Disordered" evidence="17">
    <location>
        <begin position="774"/>
        <end position="840"/>
    </location>
</feature>
<feature type="region of interest" description="Disordered" evidence="17">
    <location>
        <begin position="1111"/>
        <end position="1139"/>
    </location>
</feature>
<feature type="domain" description="Zn(2)-C6 fungal-type" evidence="19">
    <location>
        <begin position="1010"/>
        <end position="1040"/>
    </location>
</feature>
<sequence>MGCETGTNEGQGYSLPSAPQLTINHDVAQDLDSSGAFEDNWVEMLDIVNCKILSVVQSSVVDAYLLSESSMFVFPHKIILKTCGTTTLLLGLAQLLRIAAVDAGFPVHNASSVEDEKAAATPYRVFYSRKNFLFPDRQRGPHRSWKQEVKYLDSMFEGGSAYMVGKMNGDHWYLYMTSPGSTALTPPQTPPAGELMRIPTGLQTAASREDDETLEVLMTDLDPENAKQFYLEQASALACKQATLAQQAREEAHAALDKAASTDEQLVSEALTTEGHALGTVVSDTCGLSDVYPKSKYPDARIDAYMFEPCGFSANGVVPAPPDATGAQGGNEHYFTVHVTPEPNCSYASFETNVPGGQNGRETADIIGHVVGIFKPGRFSVTLFEGKGRRGENGTKADQRLRVDNVPGYRQLDKIVHEFDDYDLVFRFYQREGWVGKEGARPQYPTDIITDRFTRQKHADKIVHRQLHRQQHLQKVTTFAGWGRDCKDTPPTSGPSMGVAADGGFAAGAVDFRHYWLRCQLHRAERARGPAGIVPGAGVFVLCVAATRNLPVDRQRALQHPLQSWATVVARIALVFWILSAIAVPASFVKVDKKTTDLRPGHVDIVVCVFGLISISIVTFVIEYSDAPFTLPRITPEHITCRLSALGAEEAFVSVSRQCSAEMVPEKLKEIKEADHSQHPTAQEQIQKAAFARQKFGKPAAGEQPNRVVSSPLGPRPMPGTIPEGIEPRALIPVTHQPREPITQVILPQEPRPAHVGVQAEGWKTQWRELKSEAGITSEGSTPTITPATSVSTRPYSHARRAPSRDALRRQQNERISLRVPPMPRGQPVRESRYAGQQGRPLYPPLPPSRPPLGCNGTSAVRAHQGALSPGMQRTPPAPTAALNPRPRMPTGAVPPGHYRRVFEQPVRGPRAEDFVSGRDGLDNGMISQSMRQSSNPRVPGSWNEVTVKPNRPTLLRSMCNVSPLGLPSTEKSPTLARVLCGPTLAASESALVRLICYRQHTIALLVLTALDTCRARKVRCDGRRDVCTNCERLGFGCTYHDAGPGSGSTEGETAMSSALALALPRRRVRLACANCHSRKARCSGSLPKCDRCRARGIECVYQPGKRARPSSVIVGETTGNASSTPDRPGSGNGTDLGSGTRDFGARCIDEAETTVLRELEKPSTLKLQTLVLIIKHRILMRRFPSAFMLHAVASRFAVALRLNHENPRLCFLAQESRRRLMWAVYMIDTGIAAGHPDFGLWENKAPSNIRIQLPCNERNFDFDLPEVTEPLEQPAPGPDGVIPPMTDDIGFLALHIRVCLLRSRILQYTKNMIHGNPTPEQIANLPARFAELESQLGAFAARLPVSFNWSEANVRLRAYSPRLCVFVMTHMWWEQCHIDLYRVAAHSGVSRDALPQNMMARIEASHPGFAGICRRQIFEHARAMADMFSLMLALDGVPVTDMDLPVCLYQCARMLYLSLHTSGVEFGITTESVQEMGNVCLRVLKQTITAPAAMGIRADLERLLATGIPSDLAPSIPESPEIPIGGQGRNQVPALLGQSVLPNNANQIGMNAVQYQSPIASLPNGAQTSSTQTVAGPFQAASTQPTPMAQLDQPTTETDEAPKSPSAASLHPSNAFDGPFDGLDFNMDQFGMDSQSWYSIEWLGGEFSSAAGNGQPT</sequence>
<dbReference type="InterPro" id="IPR036864">
    <property type="entry name" value="Zn2-C6_fun-type_DNA-bd_sf"/>
</dbReference>
<evidence type="ECO:0000256" key="9">
    <source>
        <dbReference type="ARBA" id="ARBA00022813"/>
    </source>
</evidence>
<dbReference type="InterPro" id="IPR016067">
    <property type="entry name" value="S-AdoMet_deCO2ase_core"/>
</dbReference>
<name>A0AA97PLW9_PYRO3</name>
<keyword evidence="10" id="KW-0745">Spermidine biosynthesis</keyword>
<keyword evidence="8" id="KW-0378">Hydrolase</keyword>
<proteinExistence type="inferred from homology"/>
<keyword evidence="13" id="KW-0456">Lyase</keyword>
<comment type="similarity">
    <text evidence="3">Belongs to the eukaryotic AdoMetDC family.</text>
</comment>